<evidence type="ECO:0000256" key="6">
    <source>
        <dbReference type="SAM" id="Phobius"/>
    </source>
</evidence>
<feature type="transmembrane region" description="Helical" evidence="6">
    <location>
        <begin position="90"/>
        <end position="112"/>
    </location>
</feature>
<reference evidence="7 8" key="1">
    <citation type="submission" date="2023-04" db="EMBL/GenBank/DDBJ databases">
        <title>Genome dynamics across the evolutionary transition to endosymbiosis.</title>
        <authorList>
            <person name="Siozios S."/>
            <person name="Nadal-Jimenez P."/>
            <person name="Azagi T."/>
            <person name="Sprong H."/>
            <person name="Frost C.L."/>
            <person name="Parratt S.R."/>
            <person name="Taylor G."/>
            <person name="Brettell L."/>
            <person name="Lew K.C."/>
            <person name="Croft L."/>
            <person name="King K.C."/>
            <person name="Brockhurst M.A."/>
            <person name="Hypsa V."/>
            <person name="Novakova E."/>
            <person name="Darby A.C."/>
            <person name="Hurst G.D.D."/>
        </authorList>
    </citation>
    <scope>NUCLEOTIDE SEQUENCE [LARGE SCALE GENOMIC DNA]</scope>
    <source>
        <strain evidence="8">aApi_AU</strain>
    </source>
</reference>
<dbReference type="EMBL" id="CP123759">
    <property type="protein sequence ID" value="WGO83639.1"/>
    <property type="molecule type" value="Genomic_DNA"/>
</dbReference>
<evidence type="ECO:0000313" key="7">
    <source>
        <dbReference type="EMBL" id="WGO83639.1"/>
    </source>
</evidence>
<feature type="transmembrane region" description="Helical" evidence="6">
    <location>
        <begin position="21"/>
        <end position="40"/>
    </location>
</feature>
<dbReference type="InterPro" id="IPR050833">
    <property type="entry name" value="Poly_Biosynth_Transport"/>
</dbReference>
<comment type="subcellular location">
    <subcellularLocation>
        <location evidence="1">Cell membrane</location>
        <topology evidence="1">Multi-pass membrane protein</topology>
    </subcellularLocation>
</comment>
<keyword evidence="2" id="KW-1003">Cell membrane</keyword>
<sequence>MSSNSFINFLSKKIIPPISEQFLGPIVLFLLTPIVINELGLEDYGLWVLLLSLSMFSQVICLGITAWLAKTIAESFSIGDFNNINKIMNSSFLLILLCIFIITLIVIVLYILGFFNKISISFIFFCIIACMFQEIDNLFTNATKGYELFHYAFFMELIGRCLWVSAVFFGIIHHEIVAYTSIGIIVKSLIKYFSFNILIIKKWVLPISSINEVKKRFVESKWMFLQLIGGTSLNLFDRLLIPVVLGINKLAAYTPCIQLAQLAFSVPAAANQILMPMFSRFKSTNKYPIYWAKLVLFASLFSATPCIVLFIFSQEILSLWINDLFSEQNYYILKILALAYGFLSSFSTLHFILLGIGESKLVAKINLFAGAITMLTTILVSQFGIVFIACMKFIYPIIQLRYLSLIKNQIVSLAHNE</sequence>
<evidence type="ECO:0000256" key="1">
    <source>
        <dbReference type="ARBA" id="ARBA00004651"/>
    </source>
</evidence>
<gene>
    <name evidence="7" type="ORF">QG404_01540</name>
</gene>
<organism evidence="7 8">
    <name type="scientific">Arsenophonus apicola</name>
    <dbReference type="NCBI Taxonomy" id="2879119"/>
    <lineage>
        <taxon>Bacteria</taxon>
        <taxon>Pseudomonadati</taxon>
        <taxon>Pseudomonadota</taxon>
        <taxon>Gammaproteobacteria</taxon>
        <taxon>Enterobacterales</taxon>
        <taxon>Morganellaceae</taxon>
        <taxon>Arsenophonus</taxon>
    </lineage>
</organism>
<feature type="transmembrane region" description="Helical" evidence="6">
    <location>
        <begin position="118"/>
        <end position="139"/>
    </location>
</feature>
<feature type="transmembrane region" description="Helical" evidence="6">
    <location>
        <begin position="368"/>
        <end position="395"/>
    </location>
</feature>
<evidence type="ECO:0000256" key="3">
    <source>
        <dbReference type="ARBA" id="ARBA00022692"/>
    </source>
</evidence>
<accession>A0ABY8P377</accession>
<evidence type="ECO:0000256" key="4">
    <source>
        <dbReference type="ARBA" id="ARBA00022989"/>
    </source>
</evidence>
<feature type="transmembrane region" description="Helical" evidence="6">
    <location>
        <begin position="332"/>
        <end position="356"/>
    </location>
</feature>
<keyword evidence="4 6" id="KW-1133">Transmembrane helix</keyword>
<feature type="transmembrane region" description="Helical" evidence="6">
    <location>
        <begin position="290"/>
        <end position="312"/>
    </location>
</feature>
<dbReference type="PANTHER" id="PTHR30250:SF26">
    <property type="entry name" value="PSMA PROTEIN"/>
    <property type="match status" value="1"/>
</dbReference>
<keyword evidence="5 6" id="KW-0472">Membrane</keyword>
<name>A0ABY8P377_9GAMM</name>
<evidence type="ECO:0000256" key="5">
    <source>
        <dbReference type="ARBA" id="ARBA00023136"/>
    </source>
</evidence>
<feature type="transmembrane region" description="Helical" evidence="6">
    <location>
        <begin position="151"/>
        <end position="172"/>
    </location>
</feature>
<proteinExistence type="predicted"/>
<protein>
    <submittedName>
        <fullName evidence="7">Polysaccharide biosynthesis family protein</fullName>
    </submittedName>
</protein>
<keyword evidence="8" id="KW-1185">Reference proteome</keyword>
<keyword evidence="3 6" id="KW-0812">Transmembrane</keyword>
<evidence type="ECO:0000313" key="8">
    <source>
        <dbReference type="Proteomes" id="UP001231859"/>
    </source>
</evidence>
<evidence type="ECO:0000256" key="2">
    <source>
        <dbReference type="ARBA" id="ARBA00022475"/>
    </source>
</evidence>
<feature type="transmembrane region" description="Helical" evidence="6">
    <location>
        <begin position="46"/>
        <end position="69"/>
    </location>
</feature>
<dbReference type="RefSeq" id="WP_280938527.1">
    <property type="nucleotide sequence ID" value="NZ_CP123759.1"/>
</dbReference>
<dbReference type="PANTHER" id="PTHR30250">
    <property type="entry name" value="PST FAMILY PREDICTED COLANIC ACID TRANSPORTER"/>
    <property type="match status" value="1"/>
</dbReference>
<dbReference type="Proteomes" id="UP001231859">
    <property type="component" value="Chromosome"/>
</dbReference>